<feature type="non-terminal residue" evidence="2">
    <location>
        <position position="1"/>
    </location>
</feature>
<reference evidence="2 3" key="1">
    <citation type="submission" date="2015-01" db="EMBL/GenBank/DDBJ databases">
        <title>Evolution of Trichinella species and genotypes.</title>
        <authorList>
            <person name="Korhonen P.K."/>
            <person name="Edoardo P."/>
            <person name="Giuseppe L.R."/>
            <person name="Gasser R.B."/>
        </authorList>
    </citation>
    <scope>NUCLEOTIDE SEQUENCE [LARGE SCALE GENOMIC DNA]</scope>
    <source>
        <strain evidence="2">ISS1029</strain>
    </source>
</reference>
<name>A0A0V1H3M4_9BILA</name>
<dbReference type="EMBL" id="JYDP01000158">
    <property type="protein sequence ID" value="KRZ04676.1"/>
    <property type="molecule type" value="Genomic_DNA"/>
</dbReference>
<gene>
    <name evidence="2" type="ORF">T11_4820</name>
</gene>
<feature type="compositionally biased region" description="Polar residues" evidence="1">
    <location>
        <begin position="99"/>
        <end position="109"/>
    </location>
</feature>
<protein>
    <submittedName>
        <fullName evidence="2">Uncharacterized protein</fullName>
    </submittedName>
</protein>
<dbReference type="AlphaFoldDB" id="A0A0V1H3M4"/>
<evidence type="ECO:0000313" key="2">
    <source>
        <dbReference type="EMBL" id="KRZ04676.1"/>
    </source>
</evidence>
<evidence type="ECO:0000256" key="1">
    <source>
        <dbReference type="SAM" id="MobiDB-lite"/>
    </source>
</evidence>
<feature type="compositionally biased region" description="Basic residues" evidence="1">
    <location>
        <begin position="126"/>
        <end position="136"/>
    </location>
</feature>
<sequence length="136" mass="15118">LSDLHDIACKCEFASDRCGDCETTRPVGQVLFGVNNDDVRRKLLQEGDSLTLDKAIQILRSLEMASYQASQLKHDEVASHQRMALSPIDNRRALAPPRNASTCERQATSKMKDKTQPTSGSWKCGSKSRHSRQLSS</sequence>
<evidence type="ECO:0000313" key="3">
    <source>
        <dbReference type="Proteomes" id="UP000055024"/>
    </source>
</evidence>
<dbReference type="Proteomes" id="UP000055024">
    <property type="component" value="Unassembled WGS sequence"/>
</dbReference>
<comment type="caution">
    <text evidence="2">The sequence shown here is derived from an EMBL/GenBank/DDBJ whole genome shotgun (WGS) entry which is preliminary data.</text>
</comment>
<proteinExistence type="predicted"/>
<keyword evidence="3" id="KW-1185">Reference proteome</keyword>
<accession>A0A0V1H3M4</accession>
<feature type="region of interest" description="Disordered" evidence="1">
    <location>
        <begin position="81"/>
        <end position="136"/>
    </location>
</feature>
<dbReference type="OrthoDB" id="6377591at2759"/>
<organism evidence="2 3">
    <name type="scientific">Trichinella zimbabwensis</name>
    <dbReference type="NCBI Taxonomy" id="268475"/>
    <lineage>
        <taxon>Eukaryota</taxon>
        <taxon>Metazoa</taxon>
        <taxon>Ecdysozoa</taxon>
        <taxon>Nematoda</taxon>
        <taxon>Enoplea</taxon>
        <taxon>Dorylaimia</taxon>
        <taxon>Trichinellida</taxon>
        <taxon>Trichinellidae</taxon>
        <taxon>Trichinella</taxon>
    </lineage>
</organism>